<keyword evidence="6" id="KW-0804">Transcription</keyword>
<organism evidence="11 12">
    <name type="scientific">Ceratopteris richardii</name>
    <name type="common">Triangle waterfern</name>
    <dbReference type="NCBI Taxonomy" id="49495"/>
    <lineage>
        <taxon>Eukaryota</taxon>
        <taxon>Viridiplantae</taxon>
        <taxon>Streptophyta</taxon>
        <taxon>Embryophyta</taxon>
        <taxon>Tracheophyta</taxon>
        <taxon>Polypodiopsida</taxon>
        <taxon>Polypodiidae</taxon>
        <taxon>Polypodiales</taxon>
        <taxon>Pteridineae</taxon>
        <taxon>Pteridaceae</taxon>
        <taxon>Parkerioideae</taxon>
        <taxon>Ceratopteris</taxon>
    </lineage>
</organism>
<evidence type="ECO:0000313" key="11">
    <source>
        <dbReference type="EMBL" id="KAH7285762.1"/>
    </source>
</evidence>
<dbReference type="GO" id="GO:0000902">
    <property type="term" value="P:cell morphogenesis"/>
    <property type="evidence" value="ECO:0007669"/>
    <property type="project" value="UniProtKB-ARBA"/>
</dbReference>
<evidence type="ECO:0000256" key="2">
    <source>
        <dbReference type="ARBA" id="ARBA00022473"/>
    </source>
</evidence>
<protein>
    <submittedName>
        <fullName evidence="11">Uncharacterized protein</fullName>
    </submittedName>
</protein>
<dbReference type="InterPro" id="IPR009057">
    <property type="entry name" value="Homeodomain-like_sf"/>
</dbReference>
<evidence type="ECO:0000256" key="1">
    <source>
        <dbReference type="ARBA" id="ARBA00004123"/>
    </source>
</evidence>
<keyword evidence="4" id="KW-0805">Transcription regulation</keyword>
<feature type="compositionally biased region" description="Polar residues" evidence="8">
    <location>
        <begin position="287"/>
        <end position="296"/>
    </location>
</feature>
<accession>A0A8T2QNJ3</accession>
<comment type="subcellular location">
    <subcellularLocation>
        <location evidence="1">Nucleus</location>
    </subcellularLocation>
</comment>
<evidence type="ECO:0000259" key="9">
    <source>
        <dbReference type="PROSITE" id="PS50090"/>
    </source>
</evidence>
<evidence type="ECO:0000256" key="8">
    <source>
        <dbReference type="SAM" id="MobiDB-lite"/>
    </source>
</evidence>
<dbReference type="AlphaFoldDB" id="A0A8T2QNJ3"/>
<dbReference type="EMBL" id="CM035438">
    <property type="protein sequence ID" value="KAH7285762.1"/>
    <property type="molecule type" value="Genomic_DNA"/>
</dbReference>
<evidence type="ECO:0000259" key="10">
    <source>
        <dbReference type="PROSITE" id="PS51294"/>
    </source>
</evidence>
<reference evidence="11" key="1">
    <citation type="submission" date="2021-08" db="EMBL/GenBank/DDBJ databases">
        <title>WGS assembly of Ceratopteris richardii.</title>
        <authorList>
            <person name="Marchant D.B."/>
            <person name="Chen G."/>
            <person name="Jenkins J."/>
            <person name="Shu S."/>
            <person name="Leebens-Mack J."/>
            <person name="Grimwood J."/>
            <person name="Schmutz J."/>
            <person name="Soltis P."/>
            <person name="Soltis D."/>
            <person name="Chen Z.-H."/>
        </authorList>
    </citation>
    <scope>NUCLEOTIDE SEQUENCE</scope>
    <source>
        <strain evidence="11">Whitten #5841</strain>
        <tissue evidence="11">Leaf</tissue>
    </source>
</reference>
<evidence type="ECO:0000256" key="4">
    <source>
        <dbReference type="ARBA" id="ARBA00023015"/>
    </source>
</evidence>
<feature type="domain" description="HTH myb-type" evidence="10">
    <location>
        <begin position="62"/>
        <end position="116"/>
    </location>
</feature>
<proteinExistence type="predicted"/>
<dbReference type="GO" id="GO:0003677">
    <property type="term" value="F:DNA binding"/>
    <property type="evidence" value="ECO:0007669"/>
    <property type="project" value="UniProtKB-KW"/>
</dbReference>
<feature type="domain" description="Myb-like" evidence="9">
    <location>
        <begin position="62"/>
        <end position="112"/>
    </location>
</feature>
<dbReference type="InterPro" id="IPR015495">
    <property type="entry name" value="Myb_TF_plants"/>
</dbReference>
<keyword evidence="3" id="KW-0677">Repeat</keyword>
<dbReference type="Pfam" id="PF00249">
    <property type="entry name" value="Myb_DNA-binding"/>
    <property type="match status" value="2"/>
</dbReference>
<dbReference type="GO" id="GO:0005634">
    <property type="term" value="C:nucleus"/>
    <property type="evidence" value="ECO:0007669"/>
    <property type="project" value="UniProtKB-SubCell"/>
</dbReference>
<dbReference type="Gene3D" id="1.10.10.60">
    <property type="entry name" value="Homeodomain-like"/>
    <property type="match status" value="2"/>
</dbReference>
<dbReference type="Proteomes" id="UP000825935">
    <property type="component" value="Chromosome 33"/>
</dbReference>
<dbReference type="InterPro" id="IPR017930">
    <property type="entry name" value="Myb_dom"/>
</dbReference>
<evidence type="ECO:0000256" key="6">
    <source>
        <dbReference type="ARBA" id="ARBA00023163"/>
    </source>
</evidence>
<name>A0A8T2QNJ3_CERRI</name>
<keyword evidence="5" id="KW-0238">DNA-binding</keyword>
<dbReference type="InterPro" id="IPR001005">
    <property type="entry name" value="SANT/Myb"/>
</dbReference>
<comment type="caution">
    <text evidence="11">The sequence shown here is derived from an EMBL/GenBank/DDBJ whole genome shotgun (WGS) entry which is preliminary data.</text>
</comment>
<feature type="region of interest" description="Disordered" evidence="8">
    <location>
        <begin position="267"/>
        <end position="296"/>
    </location>
</feature>
<feature type="compositionally biased region" description="Polar residues" evidence="8">
    <location>
        <begin position="210"/>
        <end position="221"/>
    </location>
</feature>
<keyword evidence="12" id="KW-1185">Reference proteome</keyword>
<evidence type="ECO:0000256" key="5">
    <source>
        <dbReference type="ARBA" id="ARBA00023125"/>
    </source>
</evidence>
<dbReference type="OrthoDB" id="2143914at2759"/>
<keyword evidence="2" id="KW-0217">Developmental protein</keyword>
<feature type="compositionally biased region" description="Low complexity" evidence="8">
    <location>
        <begin position="180"/>
        <end position="194"/>
    </location>
</feature>
<dbReference type="PANTHER" id="PTHR10641">
    <property type="entry name" value="MYB FAMILY TRANSCRIPTION FACTOR"/>
    <property type="match status" value="1"/>
</dbReference>
<dbReference type="SMART" id="SM00717">
    <property type="entry name" value="SANT"/>
    <property type="match status" value="2"/>
</dbReference>
<evidence type="ECO:0000313" key="12">
    <source>
        <dbReference type="Proteomes" id="UP000825935"/>
    </source>
</evidence>
<evidence type="ECO:0000256" key="7">
    <source>
        <dbReference type="ARBA" id="ARBA00023242"/>
    </source>
</evidence>
<dbReference type="GO" id="GO:1901957">
    <property type="term" value="P:regulation of cutin biosynthetic process"/>
    <property type="evidence" value="ECO:0007669"/>
    <property type="project" value="UniProtKB-ARBA"/>
</dbReference>
<feature type="region of interest" description="Disordered" evidence="8">
    <location>
        <begin position="180"/>
        <end position="221"/>
    </location>
</feature>
<feature type="domain" description="Myb-like" evidence="9">
    <location>
        <begin position="9"/>
        <end position="61"/>
    </location>
</feature>
<dbReference type="PROSITE" id="PS51294">
    <property type="entry name" value="HTH_MYB"/>
    <property type="match status" value="2"/>
</dbReference>
<feature type="domain" description="HTH myb-type" evidence="10">
    <location>
        <begin position="9"/>
        <end position="61"/>
    </location>
</feature>
<gene>
    <name evidence="11" type="ORF">KP509_33G044700</name>
</gene>
<sequence length="452" mass="49745">MGRSPCCDKVGLKKGLWTAEEDEKLVAYIEEHGHDNWRALPKKAGLLRCGKSCRLRWTNYLRPDIKRGEFTAAEEQTIIQLHALLGNRWSAIASHLPKRTDNEIKNHWNTHLKKRLLKMGLDPVAHKLTSDSTRLSTRELDSYHDSHNNIHLKHMAQWESARLEAEARLAMESALRARGLQPSSSSLQLRSPTSETASKLAHSTGLLSVKRNNGDSSSNKNVTAPCLASVVNAMENLQNWEFSLQGQAGLMWPESWRASSGRVNAAEQGAKSIASSSAHESMSNRSPTSTLSSLNARPVQSHSYSCCSSPSASAMRLSWSDTMKHLSDNESLLHSRPCDMLPALAHVQPHDPQACNGDHENQEVHSGTSSSVERSFNADGNLGVATLEVSEGQTSAMSSTSSLLQDLELHLQDVSNPASPIDREIENYLQHHWIDLLADSLRGGGVHDSISL</sequence>
<dbReference type="PANTHER" id="PTHR10641:SF586">
    <property type="entry name" value="TRANSCRIPTION FACTOR MYB16"/>
    <property type="match status" value="1"/>
</dbReference>
<keyword evidence="7" id="KW-0539">Nucleus</keyword>
<dbReference type="PROSITE" id="PS50090">
    <property type="entry name" value="MYB_LIKE"/>
    <property type="match status" value="2"/>
</dbReference>
<feature type="compositionally biased region" description="Low complexity" evidence="8">
    <location>
        <begin position="270"/>
        <end position="286"/>
    </location>
</feature>
<evidence type="ECO:0000256" key="3">
    <source>
        <dbReference type="ARBA" id="ARBA00022737"/>
    </source>
</evidence>
<dbReference type="CDD" id="cd00167">
    <property type="entry name" value="SANT"/>
    <property type="match status" value="2"/>
</dbReference>
<dbReference type="SUPFAM" id="SSF46689">
    <property type="entry name" value="Homeodomain-like"/>
    <property type="match status" value="1"/>
</dbReference>
<dbReference type="FunFam" id="1.10.10.60:FF:000001">
    <property type="entry name" value="MYB-related transcription factor"/>
    <property type="match status" value="1"/>
</dbReference>
<dbReference type="FunFam" id="1.10.10.60:FF:000099">
    <property type="entry name" value="MYB transcription factor"/>
    <property type="match status" value="1"/>
</dbReference>